<keyword evidence="2" id="KW-1185">Reference proteome</keyword>
<name>A0A4Y7Q6W2_9AGAM</name>
<dbReference type="OrthoDB" id="3230276at2759"/>
<dbReference type="VEuPathDB" id="FungiDB:BD410DRAFT_839085"/>
<protein>
    <submittedName>
        <fullName evidence="1">Uncharacterized protein</fullName>
    </submittedName>
</protein>
<sequence>MPTSPLLEFARIPFDDFEGCLDFVERHSGYLDFEQDSQIFLWQAVKIHERLFRNQIEEHLRQEVLLFLEQCVQRYMFLKWGSECGIKRLKTYIRRLVLTPQTVRYNYLSGMLILHPTERLVYLNEWVPFSSSFISKSNHSASSSSVMDYFRPLRLFCILYDYTYEEVEKAARARLEETFMNKLQHRLEPLKRRRHNSTT</sequence>
<reference evidence="1 2" key="1">
    <citation type="submission" date="2018-06" db="EMBL/GenBank/DDBJ databases">
        <title>A transcriptomic atlas of mushroom development highlights an independent origin of complex multicellularity.</title>
        <authorList>
            <consortium name="DOE Joint Genome Institute"/>
            <person name="Krizsan K."/>
            <person name="Almasi E."/>
            <person name="Merenyi Z."/>
            <person name="Sahu N."/>
            <person name="Viragh M."/>
            <person name="Koszo T."/>
            <person name="Mondo S."/>
            <person name="Kiss B."/>
            <person name="Balint B."/>
            <person name="Kues U."/>
            <person name="Barry K."/>
            <person name="Hegedus J.C."/>
            <person name="Henrissat B."/>
            <person name="Johnson J."/>
            <person name="Lipzen A."/>
            <person name="Ohm R."/>
            <person name="Nagy I."/>
            <person name="Pangilinan J."/>
            <person name="Yan J."/>
            <person name="Xiong Y."/>
            <person name="Grigoriev I.V."/>
            <person name="Hibbett D.S."/>
            <person name="Nagy L.G."/>
        </authorList>
    </citation>
    <scope>NUCLEOTIDE SEQUENCE [LARGE SCALE GENOMIC DNA]</scope>
    <source>
        <strain evidence="1 2">SZMC22713</strain>
    </source>
</reference>
<dbReference type="EMBL" id="ML170171">
    <property type="protein sequence ID" value="TDL23175.1"/>
    <property type="molecule type" value="Genomic_DNA"/>
</dbReference>
<organism evidence="1 2">
    <name type="scientific">Rickenella mellea</name>
    <dbReference type="NCBI Taxonomy" id="50990"/>
    <lineage>
        <taxon>Eukaryota</taxon>
        <taxon>Fungi</taxon>
        <taxon>Dikarya</taxon>
        <taxon>Basidiomycota</taxon>
        <taxon>Agaricomycotina</taxon>
        <taxon>Agaricomycetes</taxon>
        <taxon>Hymenochaetales</taxon>
        <taxon>Rickenellaceae</taxon>
        <taxon>Rickenella</taxon>
    </lineage>
</organism>
<accession>A0A4Y7Q6W2</accession>
<dbReference type="Proteomes" id="UP000294933">
    <property type="component" value="Unassembled WGS sequence"/>
</dbReference>
<evidence type="ECO:0000313" key="2">
    <source>
        <dbReference type="Proteomes" id="UP000294933"/>
    </source>
</evidence>
<evidence type="ECO:0000313" key="1">
    <source>
        <dbReference type="EMBL" id="TDL23175.1"/>
    </source>
</evidence>
<dbReference type="AlphaFoldDB" id="A0A4Y7Q6W2"/>
<proteinExistence type="predicted"/>
<gene>
    <name evidence="1" type="ORF">BD410DRAFT_839085</name>
</gene>